<gene>
    <name evidence="5" type="ORF">PGLA1383_LOCUS4916</name>
    <name evidence="6" type="ORF">PGLA2088_LOCUS14660</name>
</gene>
<keyword evidence="3" id="KW-1133">Transmembrane helix</keyword>
<evidence type="ECO:0000256" key="2">
    <source>
        <dbReference type="SAM" id="MobiDB-lite"/>
    </source>
</evidence>
<dbReference type="InterPro" id="IPR000504">
    <property type="entry name" value="RRM_dom"/>
</dbReference>
<evidence type="ECO:0000259" key="4">
    <source>
        <dbReference type="PROSITE" id="PS50102"/>
    </source>
</evidence>
<proteinExistence type="predicted"/>
<dbReference type="SUPFAM" id="SSF54928">
    <property type="entry name" value="RNA-binding domain, RBD"/>
    <property type="match status" value="1"/>
</dbReference>
<organism evidence="5 7">
    <name type="scientific">Polarella glacialis</name>
    <name type="common">Dinoflagellate</name>
    <dbReference type="NCBI Taxonomy" id="89957"/>
    <lineage>
        <taxon>Eukaryota</taxon>
        <taxon>Sar</taxon>
        <taxon>Alveolata</taxon>
        <taxon>Dinophyceae</taxon>
        <taxon>Suessiales</taxon>
        <taxon>Suessiaceae</taxon>
        <taxon>Polarella</taxon>
    </lineage>
</organism>
<feature type="region of interest" description="Disordered" evidence="2">
    <location>
        <begin position="19"/>
        <end position="43"/>
    </location>
</feature>
<dbReference type="EMBL" id="CAJNNV010001867">
    <property type="protein sequence ID" value="CAE8586018.1"/>
    <property type="molecule type" value="Genomic_DNA"/>
</dbReference>
<keyword evidence="3" id="KW-0472">Membrane</keyword>
<evidence type="ECO:0000256" key="1">
    <source>
        <dbReference type="PROSITE-ProRule" id="PRU00176"/>
    </source>
</evidence>
<dbReference type="AlphaFoldDB" id="A0A813DBI8"/>
<feature type="compositionally biased region" description="Low complexity" evidence="2">
    <location>
        <begin position="19"/>
        <end position="37"/>
    </location>
</feature>
<dbReference type="CDD" id="cd00590">
    <property type="entry name" value="RRM_SF"/>
    <property type="match status" value="1"/>
</dbReference>
<dbReference type="PROSITE" id="PS50102">
    <property type="entry name" value="RRM"/>
    <property type="match status" value="1"/>
</dbReference>
<protein>
    <recommendedName>
        <fullName evidence="4">RRM domain-containing protein</fullName>
    </recommendedName>
</protein>
<keyword evidence="1" id="KW-0694">RNA-binding</keyword>
<keyword evidence="3" id="KW-0812">Transmembrane</keyword>
<name>A0A813DBI8_POLGL</name>
<dbReference type="EMBL" id="CAJNNW010017871">
    <property type="protein sequence ID" value="CAE8661802.1"/>
    <property type="molecule type" value="Genomic_DNA"/>
</dbReference>
<comment type="caution">
    <text evidence="5">The sequence shown here is derived from an EMBL/GenBank/DDBJ whole genome shotgun (WGS) entry which is preliminary data.</text>
</comment>
<dbReference type="InterPro" id="IPR035979">
    <property type="entry name" value="RBD_domain_sf"/>
</dbReference>
<evidence type="ECO:0000313" key="5">
    <source>
        <dbReference type="EMBL" id="CAE8586018.1"/>
    </source>
</evidence>
<dbReference type="Proteomes" id="UP000654075">
    <property type="component" value="Unassembled WGS sequence"/>
</dbReference>
<accession>A0A813DBI8</accession>
<dbReference type="InterPro" id="IPR012677">
    <property type="entry name" value="Nucleotide-bd_a/b_plait_sf"/>
</dbReference>
<feature type="transmembrane region" description="Helical" evidence="3">
    <location>
        <begin position="51"/>
        <end position="72"/>
    </location>
</feature>
<evidence type="ECO:0000313" key="7">
    <source>
        <dbReference type="Proteomes" id="UP000654075"/>
    </source>
</evidence>
<dbReference type="Pfam" id="PF00076">
    <property type="entry name" value="RRM_1"/>
    <property type="match status" value="1"/>
</dbReference>
<dbReference type="Proteomes" id="UP000626109">
    <property type="component" value="Unassembled WGS sequence"/>
</dbReference>
<sequence>MACETCSCSLQQLPCSLRDNTNDNNSNSNNNISNSGSSRRRRIAGRSAGRVPLAACILATLFVVALSSVAVVEPRPAFVSGQVLRGLQHLGAATRQVRLLGGLVRRRAEEASSSPGRVELAASIRFKGEKGKEDVEKAVAQLSGSMMGSWGPLQLEVDANSFDTTRLTVLGIHFDLESPAPSQQQLILDLKSHFAPAGKIDFVNIGVGEVRFETQDLTEKAVQQLNGSLMGGRLLRVALDPLSTDGTRVKVFGLKSTCQWYELKDYLKATEVAGAVFVAGPGSPGKQR</sequence>
<evidence type="ECO:0000256" key="3">
    <source>
        <dbReference type="SAM" id="Phobius"/>
    </source>
</evidence>
<dbReference type="Gene3D" id="3.30.70.330">
    <property type="match status" value="1"/>
</dbReference>
<keyword evidence="7" id="KW-1185">Reference proteome</keyword>
<evidence type="ECO:0000313" key="6">
    <source>
        <dbReference type="EMBL" id="CAE8661802.1"/>
    </source>
</evidence>
<reference evidence="5" key="1">
    <citation type="submission" date="2021-02" db="EMBL/GenBank/DDBJ databases">
        <authorList>
            <person name="Dougan E. K."/>
            <person name="Rhodes N."/>
            <person name="Thang M."/>
            <person name="Chan C."/>
        </authorList>
    </citation>
    <scope>NUCLEOTIDE SEQUENCE</scope>
</reference>
<dbReference type="GO" id="GO:0003723">
    <property type="term" value="F:RNA binding"/>
    <property type="evidence" value="ECO:0007669"/>
    <property type="project" value="UniProtKB-UniRule"/>
</dbReference>
<feature type="domain" description="RRM" evidence="4">
    <location>
        <begin position="165"/>
        <end position="242"/>
    </location>
</feature>